<protein>
    <recommendedName>
        <fullName evidence="6">Peptidyl-prolyl cis-trans isomerase</fullName>
        <ecNumber evidence="6">5.2.1.8</ecNumber>
    </recommendedName>
</protein>
<feature type="signal peptide" evidence="8">
    <location>
        <begin position="1"/>
        <end position="20"/>
    </location>
</feature>
<dbReference type="EC" id="5.2.1.8" evidence="6"/>
<dbReference type="PROSITE" id="PS50059">
    <property type="entry name" value="FKBP_PPIASE"/>
    <property type="match status" value="1"/>
</dbReference>
<dbReference type="EMBL" id="JBHUJB010000005">
    <property type="protein sequence ID" value="MFD2157297.1"/>
    <property type="molecule type" value="Genomic_DNA"/>
</dbReference>
<evidence type="ECO:0000256" key="2">
    <source>
        <dbReference type="ARBA" id="ARBA00006577"/>
    </source>
</evidence>
<evidence type="ECO:0000256" key="8">
    <source>
        <dbReference type="SAM" id="SignalP"/>
    </source>
</evidence>
<comment type="caution">
    <text evidence="10">The sequence shown here is derived from an EMBL/GenBank/DDBJ whole genome shotgun (WGS) entry which is preliminary data.</text>
</comment>
<dbReference type="GO" id="GO:0016853">
    <property type="term" value="F:isomerase activity"/>
    <property type="evidence" value="ECO:0007669"/>
    <property type="project" value="UniProtKB-KW"/>
</dbReference>
<comment type="catalytic activity">
    <reaction evidence="1 5 6">
        <text>[protein]-peptidylproline (omega=180) = [protein]-peptidylproline (omega=0)</text>
        <dbReference type="Rhea" id="RHEA:16237"/>
        <dbReference type="Rhea" id="RHEA-COMP:10747"/>
        <dbReference type="Rhea" id="RHEA-COMP:10748"/>
        <dbReference type="ChEBI" id="CHEBI:83833"/>
        <dbReference type="ChEBI" id="CHEBI:83834"/>
        <dbReference type="EC" id="5.2.1.8"/>
    </reaction>
</comment>
<accession>A0ABW4Z6N0</accession>
<dbReference type="RefSeq" id="WP_377086066.1">
    <property type="nucleotide sequence ID" value="NZ_JBHSJL010000014.1"/>
</dbReference>
<comment type="similarity">
    <text evidence="2 6">Belongs to the FKBP-type PPIase family.</text>
</comment>
<dbReference type="Pfam" id="PF00254">
    <property type="entry name" value="FKBP_C"/>
    <property type="match status" value="1"/>
</dbReference>
<feature type="compositionally biased region" description="Basic and acidic residues" evidence="7">
    <location>
        <begin position="29"/>
        <end position="48"/>
    </location>
</feature>
<evidence type="ECO:0000256" key="1">
    <source>
        <dbReference type="ARBA" id="ARBA00000971"/>
    </source>
</evidence>
<organism evidence="10 11">
    <name type="scientific">Rubritalea tangerina</name>
    <dbReference type="NCBI Taxonomy" id="430798"/>
    <lineage>
        <taxon>Bacteria</taxon>
        <taxon>Pseudomonadati</taxon>
        <taxon>Verrucomicrobiota</taxon>
        <taxon>Verrucomicrobiia</taxon>
        <taxon>Verrucomicrobiales</taxon>
        <taxon>Rubritaleaceae</taxon>
        <taxon>Rubritalea</taxon>
    </lineage>
</organism>
<dbReference type="PANTHER" id="PTHR43811:SF19">
    <property type="entry name" value="39 KDA FK506-BINDING NUCLEAR PROTEIN"/>
    <property type="match status" value="1"/>
</dbReference>
<feature type="chain" id="PRO_5046833668" description="Peptidyl-prolyl cis-trans isomerase" evidence="8">
    <location>
        <begin position="21"/>
        <end position="277"/>
    </location>
</feature>
<reference evidence="11" key="1">
    <citation type="journal article" date="2019" name="Int. J. Syst. Evol. Microbiol.">
        <title>The Global Catalogue of Microorganisms (GCM) 10K type strain sequencing project: providing services to taxonomists for standard genome sequencing and annotation.</title>
        <authorList>
            <consortium name="The Broad Institute Genomics Platform"/>
            <consortium name="The Broad Institute Genome Sequencing Center for Infectious Disease"/>
            <person name="Wu L."/>
            <person name="Ma J."/>
        </authorList>
    </citation>
    <scope>NUCLEOTIDE SEQUENCE [LARGE SCALE GENOMIC DNA]</scope>
    <source>
        <strain evidence="11">CCUG 57942</strain>
    </source>
</reference>
<evidence type="ECO:0000259" key="9">
    <source>
        <dbReference type="PROSITE" id="PS50059"/>
    </source>
</evidence>
<dbReference type="Gene3D" id="3.10.50.40">
    <property type="match status" value="1"/>
</dbReference>
<sequence length="277" mass="29969">MKKQLSIAAFGIALSSSTFAQEPTPAPAAEDKKAPAAEEKKTPALSPEEIKSRTSYGIGYQNAFQLANAGLIASDFDKDAFFSGFQEALNGAELKYTPEQLDAAMQALQASLMERDKKIGEENLAKGKAFLEENAKKEGVKTTESGLQYIVLEKGGDKKYEAPKDAPNGMDMQSEFLVNYRGTLIDGTEFDKSPEGTPVPFTLQVVPGFAEALKAMPIGAKWKIFLPASLGYGERRQGAKLGPNSALIFEVELTEIRKRQMPQGMPFQLPPGAIPGQ</sequence>
<keyword evidence="8" id="KW-0732">Signal</keyword>
<evidence type="ECO:0000256" key="5">
    <source>
        <dbReference type="PROSITE-ProRule" id="PRU00277"/>
    </source>
</evidence>
<dbReference type="Proteomes" id="UP001597389">
    <property type="component" value="Unassembled WGS sequence"/>
</dbReference>
<evidence type="ECO:0000256" key="6">
    <source>
        <dbReference type="RuleBase" id="RU003915"/>
    </source>
</evidence>
<proteinExistence type="inferred from homology"/>
<name>A0ABW4Z6N0_9BACT</name>
<feature type="domain" description="PPIase FKBP-type" evidence="9">
    <location>
        <begin position="173"/>
        <end position="257"/>
    </location>
</feature>
<dbReference type="SUPFAM" id="SSF54534">
    <property type="entry name" value="FKBP-like"/>
    <property type="match status" value="1"/>
</dbReference>
<dbReference type="InterPro" id="IPR001179">
    <property type="entry name" value="PPIase_FKBP_dom"/>
</dbReference>
<evidence type="ECO:0000256" key="3">
    <source>
        <dbReference type="ARBA" id="ARBA00023110"/>
    </source>
</evidence>
<dbReference type="Gene3D" id="1.10.287.460">
    <property type="entry name" value="Peptidyl-prolyl cis-trans isomerase, FKBP-type, N-terminal domain"/>
    <property type="match status" value="1"/>
</dbReference>
<keyword evidence="4 5" id="KW-0413">Isomerase</keyword>
<dbReference type="InterPro" id="IPR036944">
    <property type="entry name" value="PPIase_FKBP_N_sf"/>
</dbReference>
<gene>
    <name evidence="10" type="ORF">ACFSW8_00120</name>
</gene>
<evidence type="ECO:0000313" key="11">
    <source>
        <dbReference type="Proteomes" id="UP001597389"/>
    </source>
</evidence>
<evidence type="ECO:0000256" key="4">
    <source>
        <dbReference type="ARBA" id="ARBA00023235"/>
    </source>
</evidence>
<dbReference type="PANTHER" id="PTHR43811">
    <property type="entry name" value="FKBP-TYPE PEPTIDYL-PROLYL CIS-TRANS ISOMERASE FKPA"/>
    <property type="match status" value="1"/>
</dbReference>
<keyword evidence="3 5" id="KW-0697">Rotamase</keyword>
<feature type="region of interest" description="Disordered" evidence="7">
    <location>
        <begin position="19"/>
        <end position="48"/>
    </location>
</feature>
<dbReference type="Pfam" id="PF01346">
    <property type="entry name" value="FKBP_N"/>
    <property type="match status" value="1"/>
</dbReference>
<evidence type="ECO:0000313" key="10">
    <source>
        <dbReference type="EMBL" id="MFD2157297.1"/>
    </source>
</evidence>
<dbReference type="InterPro" id="IPR000774">
    <property type="entry name" value="PPIase_FKBP_N"/>
</dbReference>
<evidence type="ECO:0000256" key="7">
    <source>
        <dbReference type="SAM" id="MobiDB-lite"/>
    </source>
</evidence>
<dbReference type="InterPro" id="IPR046357">
    <property type="entry name" value="PPIase_dom_sf"/>
</dbReference>
<keyword evidence="11" id="KW-1185">Reference proteome</keyword>